<protein>
    <submittedName>
        <fullName evidence="2">Uncharacterized protein</fullName>
    </submittedName>
</protein>
<reference evidence="2" key="1">
    <citation type="submission" date="2018-02" db="EMBL/GenBank/DDBJ databases">
        <authorList>
            <person name="Cohen D.B."/>
            <person name="Kent A.D."/>
        </authorList>
    </citation>
    <scope>NUCLEOTIDE SEQUENCE</scope>
</reference>
<dbReference type="Gene3D" id="2.60.60.20">
    <property type="entry name" value="PLAT/LH2 domain"/>
    <property type="match status" value="1"/>
</dbReference>
<sequence length="73" mass="8144">MLQNIINKITGNDDDDNGNNKKIEGTVVLMKKNVLDFNDFNASVLDRFHELLGKRVSLQLISAVNADPGKQDM</sequence>
<dbReference type="AlphaFoldDB" id="A0A2N9EUM8"/>
<proteinExistence type="predicted"/>
<accession>A0A2N9EUM8</accession>
<evidence type="ECO:0000256" key="1">
    <source>
        <dbReference type="SAM" id="MobiDB-lite"/>
    </source>
</evidence>
<evidence type="ECO:0000313" key="2">
    <source>
        <dbReference type="EMBL" id="SPC78400.1"/>
    </source>
</evidence>
<feature type="region of interest" description="Disordered" evidence="1">
    <location>
        <begin position="1"/>
        <end position="20"/>
    </location>
</feature>
<dbReference type="SUPFAM" id="SSF49723">
    <property type="entry name" value="Lipase/lipooxygenase domain (PLAT/LH2 domain)"/>
    <property type="match status" value="1"/>
</dbReference>
<feature type="compositionally biased region" description="Low complexity" evidence="1">
    <location>
        <begin position="1"/>
        <end position="10"/>
    </location>
</feature>
<name>A0A2N9EUM8_FAGSY</name>
<organism evidence="2">
    <name type="scientific">Fagus sylvatica</name>
    <name type="common">Beechnut</name>
    <dbReference type="NCBI Taxonomy" id="28930"/>
    <lineage>
        <taxon>Eukaryota</taxon>
        <taxon>Viridiplantae</taxon>
        <taxon>Streptophyta</taxon>
        <taxon>Embryophyta</taxon>
        <taxon>Tracheophyta</taxon>
        <taxon>Spermatophyta</taxon>
        <taxon>Magnoliopsida</taxon>
        <taxon>eudicotyledons</taxon>
        <taxon>Gunneridae</taxon>
        <taxon>Pentapetalae</taxon>
        <taxon>rosids</taxon>
        <taxon>fabids</taxon>
        <taxon>Fagales</taxon>
        <taxon>Fagaceae</taxon>
        <taxon>Fagus</taxon>
    </lineage>
</organism>
<gene>
    <name evidence="2" type="ORF">FSB_LOCUS6282</name>
</gene>
<dbReference type="EMBL" id="OIVN01000330">
    <property type="protein sequence ID" value="SPC78400.1"/>
    <property type="molecule type" value="Genomic_DNA"/>
</dbReference>
<dbReference type="InterPro" id="IPR036392">
    <property type="entry name" value="PLAT/LH2_dom_sf"/>
</dbReference>